<evidence type="ECO:0000313" key="3">
    <source>
        <dbReference type="Proteomes" id="UP000005238"/>
    </source>
</evidence>
<keyword evidence="3" id="KW-1185">Reference proteome</keyword>
<dbReference type="AlphaFoldDB" id="H3HDQ8"/>
<accession>H3HDQ8</accession>
<dbReference type="HOGENOM" id="CLU_757548_0_0_1"/>
<dbReference type="eggNOG" id="ENOG502S0DY">
    <property type="taxonomic scope" value="Eukaryota"/>
</dbReference>
<reference evidence="2" key="2">
    <citation type="submission" date="2015-06" db="UniProtKB">
        <authorList>
            <consortium name="EnsemblProtists"/>
        </authorList>
    </citation>
    <scope>IDENTIFICATION</scope>
    <source>
        <strain evidence="2">Pr102</strain>
    </source>
</reference>
<sequence>MDALLQLELPDAEVEGDGAFEALVAVNHRWLGRYARLHPSFSVELALLERNSLWMNAFFQKSRMTTSAASPQAKDLVKKHRETIVERLRSAPLPHSESPFSTCVVDPMAALMFAASVDRCPHNNLVREDLLAEAWELLQCASIRTHALRSGFASCIFRFLTGFTETQKRIPCLRLLVLLAEENSSAVESPNAKPASSTLFTNNDDIHAVPGSTFSLLLNYEASIDTSTDFSKPTQKLKMVTKAAVRLHSKGELQRAIELYLLALSSETNDEVSFRLRINLACAYEAAEDLQSSIDEFSLALELNPNDLYANYKLGCVLTLVGAFDEARMRFESILNEYPLAADGLSNLEKSIEAHKQGEETIIFRH</sequence>
<proteinExistence type="predicted"/>
<name>H3HDQ8_PHYRM</name>
<reference evidence="3" key="1">
    <citation type="journal article" date="2006" name="Science">
        <title>Phytophthora genome sequences uncover evolutionary origins and mechanisms of pathogenesis.</title>
        <authorList>
            <person name="Tyler B.M."/>
            <person name="Tripathy S."/>
            <person name="Zhang X."/>
            <person name="Dehal P."/>
            <person name="Jiang R.H."/>
            <person name="Aerts A."/>
            <person name="Arredondo F.D."/>
            <person name="Baxter L."/>
            <person name="Bensasson D."/>
            <person name="Beynon J.L."/>
            <person name="Chapman J."/>
            <person name="Damasceno C.M."/>
            <person name="Dorrance A.E."/>
            <person name="Dou D."/>
            <person name="Dickerman A.W."/>
            <person name="Dubchak I.L."/>
            <person name="Garbelotto M."/>
            <person name="Gijzen M."/>
            <person name="Gordon S.G."/>
            <person name="Govers F."/>
            <person name="Grunwald N.J."/>
            <person name="Huang W."/>
            <person name="Ivors K.L."/>
            <person name="Jones R.W."/>
            <person name="Kamoun S."/>
            <person name="Krampis K."/>
            <person name="Lamour K.H."/>
            <person name="Lee M.K."/>
            <person name="McDonald W.H."/>
            <person name="Medina M."/>
            <person name="Meijer H.J."/>
            <person name="Nordberg E.K."/>
            <person name="Maclean D.J."/>
            <person name="Ospina-Giraldo M.D."/>
            <person name="Morris P.F."/>
            <person name="Phuntumart V."/>
            <person name="Putnam N.H."/>
            <person name="Rash S."/>
            <person name="Rose J.K."/>
            <person name="Sakihama Y."/>
            <person name="Salamov A.A."/>
            <person name="Savidor A."/>
            <person name="Scheuring C.F."/>
            <person name="Smith B.M."/>
            <person name="Sobral B.W."/>
            <person name="Terry A."/>
            <person name="Torto-Alalibo T.A."/>
            <person name="Win J."/>
            <person name="Xu Z."/>
            <person name="Zhang H."/>
            <person name="Grigoriev I.V."/>
            <person name="Rokhsar D.S."/>
            <person name="Boore J.L."/>
        </authorList>
    </citation>
    <scope>NUCLEOTIDE SEQUENCE [LARGE SCALE GENOMIC DNA]</scope>
    <source>
        <strain evidence="3">Pr102</strain>
    </source>
</reference>
<dbReference type="STRING" id="164328.H3HDQ8"/>
<dbReference type="Proteomes" id="UP000005238">
    <property type="component" value="Unassembled WGS sequence"/>
</dbReference>
<dbReference type="EMBL" id="DS566070">
    <property type="status" value="NOT_ANNOTATED_CDS"/>
    <property type="molecule type" value="Genomic_DNA"/>
</dbReference>
<dbReference type="EnsemblProtists" id="Phyra96371">
    <property type="protein sequence ID" value="Phyra96371"/>
    <property type="gene ID" value="Phyra96371"/>
</dbReference>
<protein>
    <submittedName>
        <fullName evidence="2">Uncharacterized protein</fullName>
    </submittedName>
</protein>
<feature type="repeat" description="TPR" evidence="1">
    <location>
        <begin position="274"/>
        <end position="307"/>
    </location>
</feature>
<dbReference type="SUPFAM" id="SSF48452">
    <property type="entry name" value="TPR-like"/>
    <property type="match status" value="1"/>
</dbReference>
<organism evidence="2 3">
    <name type="scientific">Phytophthora ramorum</name>
    <name type="common">Sudden oak death agent</name>
    <dbReference type="NCBI Taxonomy" id="164328"/>
    <lineage>
        <taxon>Eukaryota</taxon>
        <taxon>Sar</taxon>
        <taxon>Stramenopiles</taxon>
        <taxon>Oomycota</taxon>
        <taxon>Peronosporomycetes</taxon>
        <taxon>Peronosporales</taxon>
        <taxon>Peronosporaceae</taxon>
        <taxon>Phytophthora</taxon>
    </lineage>
</organism>
<dbReference type="InterPro" id="IPR011990">
    <property type="entry name" value="TPR-like_helical_dom_sf"/>
</dbReference>
<evidence type="ECO:0000313" key="2">
    <source>
        <dbReference type="EnsemblProtists" id="Phyra96371"/>
    </source>
</evidence>
<evidence type="ECO:0000256" key="1">
    <source>
        <dbReference type="PROSITE-ProRule" id="PRU00339"/>
    </source>
</evidence>
<dbReference type="InterPro" id="IPR019734">
    <property type="entry name" value="TPR_rpt"/>
</dbReference>
<dbReference type="Gene3D" id="1.25.40.10">
    <property type="entry name" value="Tetratricopeptide repeat domain"/>
    <property type="match status" value="1"/>
</dbReference>
<dbReference type="VEuPathDB" id="FungiDB:KRP23_14765"/>
<dbReference type="PROSITE" id="PS50005">
    <property type="entry name" value="TPR"/>
    <property type="match status" value="1"/>
</dbReference>
<dbReference type="VEuPathDB" id="FungiDB:KRP22_3584"/>
<dbReference type="InParanoid" id="H3HDQ8"/>
<keyword evidence="1" id="KW-0802">TPR repeat</keyword>